<dbReference type="AlphaFoldDB" id="A0A7C4KZE3"/>
<dbReference type="GO" id="GO:0052689">
    <property type="term" value="F:carboxylic ester hydrolase activity"/>
    <property type="evidence" value="ECO:0007669"/>
    <property type="project" value="UniProtKB-ARBA"/>
</dbReference>
<dbReference type="EMBL" id="DSXR01000059">
    <property type="protein sequence ID" value="HGS87198.1"/>
    <property type="molecule type" value="Genomic_DNA"/>
</dbReference>
<gene>
    <name evidence="3" type="ORF">ENT17_06210</name>
</gene>
<feature type="domain" description="Peptidase S9 prolyl oligopeptidase catalytic" evidence="2">
    <location>
        <begin position="79"/>
        <end position="287"/>
    </location>
</feature>
<proteinExistence type="predicted"/>
<dbReference type="Gene3D" id="3.40.50.1820">
    <property type="entry name" value="alpha/beta hydrolase"/>
    <property type="match status" value="1"/>
</dbReference>
<dbReference type="SUPFAM" id="SSF53474">
    <property type="entry name" value="alpha/beta-Hydrolases"/>
    <property type="match status" value="1"/>
</dbReference>
<dbReference type="GO" id="GO:0006508">
    <property type="term" value="P:proteolysis"/>
    <property type="evidence" value="ECO:0007669"/>
    <property type="project" value="InterPro"/>
</dbReference>
<dbReference type="Pfam" id="PF00326">
    <property type="entry name" value="Peptidase_S9"/>
    <property type="match status" value="1"/>
</dbReference>
<sequence>MRLRDYPGSEIVFEEKLASGGNYERYLVSYLSDGLKIYALMTVPFGEPPPKGFPVIVFNHGYIPPREYRPTERYVAYVNAFASRGYIVLRPDYRGHGNSEGEARGAYSTPDYTVDVLNAVASIKRYPKANPDKIGMWGHSMGGHLTLRAMVTTPDVKAGVIWAGVVGSYEDMMYRWRPTPIPTLSTAGRRFTQQLVETYGLPQENPSFWDSISPIMFVHEISGPLQLHHASEDSVVPIFFSQRLAEAMQAAGQPVEFYTYPGDDHNIANSFSLAMQRTVEFFDRYLK</sequence>
<keyword evidence="1" id="KW-0378">Hydrolase</keyword>
<comment type="caution">
    <text evidence="3">The sequence shown here is derived from an EMBL/GenBank/DDBJ whole genome shotgun (WGS) entry which is preliminary data.</text>
</comment>
<dbReference type="InterPro" id="IPR029058">
    <property type="entry name" value="AB_hydrolase_fold"/>
</dbReference>
<organism evidence="3">
    <name type="scientific">Bellilinea caldifistulae</name>
    <dbReference type="NCBI Taxonomy" id="360411"/>
    <lineage>
        <taxon>Bacteria</taxon>
        <taxon>Bacillati</taxon>
        <taxon>Chloroflexota</taxon>
        <taxon>Anaerolineae</taxon>
        <taxon>Anaerolineales</taxon>
        <taxon>Anaerolineaceae</taxon>
        <taxon>Bellilinea</taxon>
    </lineage>
</organism>
<dbReference type="PANTHER" id="PTHR22946:SF9">
    <property type="entry name" value="POLYKETIDE TRANSFERASE AF380"/>
    <property type="match status" value="1"/>
</dbReference>
<protein>
    <submittedName>
        <fullName evidence="3">S9 family peptidase</fullName>
    </submittedName>
</protein>
<dbReference type="InterPro" id="IPR001375">
    <property type="entry name" value="Peptidase_S9_cat"/>
</dbReference>
<dbReference type="InterPro" id="IPR050261">
    <property type="entry name" value="FrsA_esterase"/>
</dbReference>
<dbReference type="PANTHER" id="PTHR22946">
    <property type="entry name" value="DIENELACTONE HYDROLASE DOMAIN-CONTAINING PROTEIN-RELATED"/>
    <property type="match status" value="1"/>
</dbReference>
<evidence type="ECO:0000259" key="2">
    <source>
        <dbReference type="Pfam" id="PF00326"/>
    </source>
</evidence>
<evidence type="ECO:0000313" key="3">
    <source>
        <dbReference type="EMBL" id="HGS87198.1"/>
    </source>
</evidence>
<accession>A0A7C4KZE3</accession>
<evidence type="ECO:0000256" key="1">
    <source>
        <dbReference type="ARBA" id="ARBA00022801"/>
    </source>
</evidence>
<name>A0A7C4KZE3_9CHLR</name>
<reference evidence="3" key="1">
    <citation type="journal article" date="2020" name="mSystems">
        <title>Genome- and Community-Level Interaction Insights into Carbon Utilization and Element Cycling Functions of Hydrothermarchaeota in Hydrothermal Sediment.</title>
        <authorList>
            <person name="Zhou Z."/>
            <person name="Liu Y."/>
            <person name="Xu W."/>
            <person name="Pan J."/>
            <person name="Luo Z.H."/>
            <person name="Li M."/>
        </authorList>
    </citation>
    <scope>NUCLEOTIDE SEQUENCE [LARGE SCALE GENOMIC DNA]</scope>
    <source>
        <strain evidence="3">SpSt-556</strain>
    </source>
</reference>
<dbReference type="GO" id="GO:0008236">
    <property type="term" value="F:serine-type peptidase activity"/>
    <property type="evidence" value="ECO:0007669"/>
    <property type="project" value="InterPro"/>
</dbReference>